<dbReference type="InterPro" id="IPR013083">
    <property type="entry name" value="Znf_RING/FYVE/PHD"/>
</dbReference>
<dbReference type="AlphaFoldDB" id="A0A2G8JLU1"/>
<dbReference type="PANTHER" id="PTHR25462:SF303">
    <property type="entry name" value="E3 UBIQUITIN-PROTEIN LIGASE TRIM71"/>
    <property type="match status" value="1"/>
</dbReference>
<evidence type="ECO:0000259" key="6">
    <source>
        <dbReference type="PROSITE" id="PS50089"/>
    </source>
</evidence>
<dbReference type="PANTHER" id="PTHR25462">
    <property type="entry name" value="BONUS, ISOFORM C-RELATED"/>
    <property type="match status" value="1"/>
</dbReference>
<dbReference type="SUPFAM" id="SSF57850">
    <property type="entry name" value="RING/U-box"/>
    <property type="match status" value="1"/>
</dbReference>
<dbReference type="SUPFAM" id="SSF57845">
    <property type="entry name" value="B-box zinc-binding domain"/>
    <property type="match status" value="1"/>
</dbReference>
<keyword evidence="5" id="KW-0175">Coiled coil</keyword>
<dbReference type="InterPro" id="IPR001841">
    <property type="entry name" value="Znf_RING"/>
</dbReference>
<dbReference type="GO" id="GO:0008270">
    <property type="term" value="F:zinc ion binding"/>
    <property type="evidence" value="ECO:0007669"/>
    <property type="project" value="UniProtKB-KW"/>
</dbReference>
<dbReference type="Pfam" id="PF00097">
    <property type="entry name" value="zf-C3HC4"/>
    <property type="match status" value="1"/>
</dbReference>
<dbReference type="InterPro" id="IPR000315">
    <property type="entry name" value="Znf_B-box"/>
</dbReference>
<dbReference type="PROSITE" id="PS50119">
    <property type="entry name" value="ZF_BBOX"/>
    <property type="match status" value="1"/>
</dbReference>
<dbReference type="Gene3D" id="3.30.160.60">
    <property type="entry name" value="Classic Zinc Finger"/>
    <property type="match status" value="1"/>
</dbReference>
<dbReference type="Gene3D" id="3.30.40.10">
    <property type="entry name" value="Zinc/RING finger domain, C3HC4 (zinc finger)"/>
    <property type="match status" value="1"/>
</dbReference>
<name>A0A2G8JLU1_STIJA</name>
<dbReference type="InterPro" id="IPR017907">
    <property type="entry name" value="Znf_RING_CS"/>
</dbReference>
<feature type="coiled-coil region" evidence="5">
    <location>
        <begin position="244"/>
        <end position="289"/>
    </location>
</feature>
<sequence length="382" mass="43212">MASSNLLEKIGDFLECTICLDNYRRPKVLQCLHTFCEECLFKIAPHGTNKVLCPTCREETNLEQEGVSNLRNNFVFSNLLDLVTSIQKPLDDHPTNVTAAGNHSQYGCTNCESGANAATRCLNCCEFLCLDCTDAHRRIKAIRHHVMRDIEDWLAAGRHIIEADKAEKRSQKTNFCPNHEEEIVVVVYCEACEQSLCEECSQHDHAKSPHRIVPMKDAAERGRQQIKNVLSECKRKLCVFSTAIEATVQIAKDLQRRSDRAQKDLQQTAKEYTLRIQKEQSELMALLHKRREVKEGEMAAHINSLQRAVDVLRGMCSLAETALGDDASAVDVLRSKVKLSGERRVLNQVAIVNVPSDLSALKFERNHHFRFPPDYVLGKISE</sequence>
<dbReference type="Proteomes" id="UP000230750">
    <property type="component" value="Unassembled WGS sequence"/>
</dbReference>
<dbReference type="InterPro" id="IPR047153">
    <property type="entry name" value="TRIM45/56/19-like"/>
</dbReference>
<feature type="domain" description="B box-type" evidence="7">
    <location>
        <begin position="171"/>
        <end position="215"/>
    </location>
</feature>
<reference evidence="8 9" key="1">
    <citation type="journal article" date="2017" name="PLoS Biol.">
        <title>The sea cucumber genome provides insights into morphological evolution and visceral regeneration.</title>
        <authorList>
            <person name="Zhang X."/>
            <person name="Sun L."/>
            <person name="Yuan J."/>
            <person name="Sun Y."/>
            <person name="Gao Y."/>
            <person name="Zhang L."/>
            <person name="Li S."/>
            <person name="Dai H."/>
            <person name="Hamel J.F."/>
            <person name="Liu C."/>
            <person name="Yu Y."/>
            <person name="Liu S."/>
            <person name="Lin W."/>
            <person name="Guo K."/>
            <person name="Jin S."/>
            <person name="Xu P."/>
            <person name="Storey K.B."/>
            <person name="Huan P."/>
            <person name="Zhang T."/>
            <person name="Zhou Y."/>
            <person name="Zhang J."/>
            <person name="Lin C."/>
            <person name="Li X."/>
            <person name="Xing L."/>
            <person name="Huo D."/>
            <person name="Sun M."/>
            <person name="Wang L."/>
            <person name="Mercier A."/>
            <person name="Li F."/>
            <person name="Yang H."/>
            <person name="Xiang J."/>
        </authorList>
    </citation>
    <scope>NUCLEOTIDE SEQUENCE [LARGE SCALE GENOMIC DNA]</scope>
    <source>
        <strain evidence="8">Shaxun</strain>
        <tissue evidence="8">Muscle</tissue>
    </source>
</reference>
<keyword evidence="2 4" id="KW-0863">Zinc-finger</keyword>
<keyword evidence="1" id="KW-0479">Metal-binding</keyword>
<evidence type="ECO:0000256" key="3">
    <source>
        <dbReference type="ARBA" id="ARBA00022833"/>
    </source>
</evidence>
<comment type="caution">
    <text evidence="8">The sequence shown here is derived from an EMBL/GenBank/DDBJ whole genome shotgun (WGS) entry which is preliminary data.</text>
</comment>
<gene>
    <name evidence="8" type="ORF">BSL78_26462</name>
</gene>
<dbReference type="EMBL" id="MRZV01001632">
    <property type="protein sequence ID" value="PIK36712.1"/>
    <property type="molecule type" value="Genomic_DNA"/>
</dbReference>
<evidence type="ECO:0000259" key="7">
    <source>
        <dbReference type="PROSITE" id="PS50119"/>
    </source>
</evidence>
<dbReference type="InterPro" id="IPR018957">
    <property type="entry name" value="Znf_C3HC4_RING-type"/>
</dbReference>
<accession>A0A2G8JLU1</accession>
<dbReference type="STRING" id="307972.A0A2G8JLU1"/>
<evidence type="ECO:0000256" key="4">
    <source>
        <dbReference type="PROSITE-ProRule" id="PRU00024"/>
    </source>
</evidence>
<protein>
    <submittedName>
        <fullName evidence="8">Putative E3 ubiquitin-protein ligase TRIM56-like</fullName>
    </submittedName>
</protein>
<dbReference type="SMART" id="SM00184">
    <property type="entry name" value="RING"/>
    <property type="match status" value="1"/>
</dbReference>
<dbReference type="PROSITE" id="PS50089">
    <property type="entry name" value="ZF_RING_2"/>
    <property type="match status" value="1"/>
</dbReference>
<dbReference type="SMART" id="SM00336">
    <property type="entry name" value="BBOX"/>
    <property type="match status" value="2"/>
</dbReference>
<dbReference type="PROSITE" id="PS00518">
    <property type="entry name" value="ZF_RING_1"/>
    <property type="match status" value="1"/>
</dbReference>
<organism evidence="8 9">
    <name type="scientific">Stichopus japonicus</name>
    <name type="common">Sea cucumber</name>
    <dbReference type="NCBI Taxonomy" id="307972"/>
    <lineage>
        <taxon>Eukaryota</taxon>
        <taxon>Metazoa</taxon>
        <taxon>Echinodermata</taxon>
        <taxon>Eleutherozoa</taxon>
        <taxon>Echinozoa</taxon>
        <taxon>Holothuroidea</taxon>
        <taxon>Aspidochirotacea</taxon>
        <taxon>Aspidochirotida</taxon>
        <taxon>Stichopodidae</taxon>
        <taxon>Apostichopus</taxon>
    </lineage>
</organism>
<evidence type="ECO:0000256" key="5">
    <source>
        <dbReference type="SAM" id="Coils"/>
    </source>
</evidence>
<evidence type="ECO:0000256" key="1">
    <source>
        <dbReference type="ARBA" id="ARBA00022723"/>
    </source>
</evidence>
<evidence type="ECO:0000313" key="9">
    <source>
        <dbReference type="Proteomes" id="UP000230750"/>
    </source>
</evidence>
<proteinExistence type="predicted"/>
<feature type="domain" description="RING-type" evidence="6">
    <location>
        <begin position="16"/>
        <end position="57"/>
    </location>
</feature>
<keyword evidence="9" id="KW-1185">Reference proteome</keyword>
<dbReference type="Pfam" id="PF00643">
    <property type="entry name" value="zf-B_box"/>
    <property type="match status" value="1"/>
</dbReference>
<dbReference type="OrthoDB" id="342730at2759"/>
<evidence type="ECO:0000256" key="2">
    <source>
        <dbReference type="ARBA" id="ARBA00022771"/>
    </source>
</evidence>
<evidence type="ECO:0000313" key="8">
    <source>
        <dbReference type="EMBL" id="PIK36712.1"/>
    </source>
</evidence>
<keyword evidence="3" id="KW-0862">Zinc</keyword>